<dbReference type="PANTHER" id="PTHR38592">
    <property type="entry name" value="BLL4819 PROTEIN"/>
    <property type="match status" value="1"/>
</dbReference>
<reference evidence="2 3" key="1">
    <citation type="submission" date="2018-01" db="EMBL/GenBank/DDBJ databases">
        <authorList>
            <person name="Paulsen S."/>
            <person name="Gram L.K."/>
        </authorList>
    </citation>
    <scope>NUCLEOTIDE SEQUENCE [LARGE SCALE GENOMIC DNA]</scope>
    <source>
        <strain evidence="2 3">S2599</strain>
    </source>
</reference>
<dbReference type="Proteomes" id="UP000306719">
    <property type="component" value="Unassembled WGS sequence"/>
</dbReference>
<feature type="transmembrane region" description="Helical" evidence="1">
    <location>
        <begin position="160"/>
        <end position="181"/>
    </location>
</feature>
<evidence type="ECO:0000313" key="3">
    <source>
        <dbReference type="Proteomes" id="UP000306719"/>
    </source>
</evidence>
<dbReference type="EMBL" id="PNCJ01000005">
    <property type="protein sequence ID" value="TMP39686.1"/>
    <property type="molecule type" value="Genomic_DNA"/>
</dbReference>
<feature type="transmembrane region" description="Helical" evidence="1">
    <location>
        <begin position="12"/>
        <end position="31"/>
    </location>
</feature>
<comment type="caution">
    <text evidence="2">The sequence shown here is derived from an EMBL/GenBank/DDBJ whole genome shotgun (WGS) entry which is preliminary data.</text>
</comment>
<dbReference type="OrthoDB" id="9775975at2"/>
<sequence length="371" mass="43192">MSRDLTYDGLRGWLLIIIACNHLFGSFVTQFTRTPLGFVSAAEGFVFLSGFVAYLVYGRLAGDSKTMQHKIWRRCWVIYGFHLSAIVLCFSLVALFPMYIPQWSDFFNAANWFSNPIQSALSATLLLEHPGFHDILILYLVPMVFLPFAIQALKQGKVWYVITTSFLVWLLAQFVTAEFLAPPFRRVFSDITLNVSHFDPFAWQIYFYMGVVLSYLKFDKGHSFTFIPVVRVILLSGVGFFFVVKHFYPQLMQPYFAGHGSASLLYQLNLLLSAYLIMLLMRRFSWFFTLRYPVFLGQHALPVFAFHCVVIYFLLPWSHTYTITQWYWDLLVCIGFAGLLAIPAKLDQYWRRYRSKHNNKVNIVSRINKSY</sequence>
<keyword evidence="1" id="KW-0812">Transmembrane</keyword>
<dbReference type="AlphaFoldDB" id="A0A5S3X5J0"/>
<keyword evidence="1" id="KW-1133">Transmembrane helix</keyword>
<reference evidence="3" key="2">
    <citation type="submission" date="2019-06" db="EMBL/GenBank/DDBJ databases">
        <title>Co-occurence of chitin degradation, pigmentation and bioactivity in marine Pseudoalteromonas.</title>
        <authorList>
            <person name="Sonnenschein E.C."/>
            <person name="Bech P.K."/>
        </authorList>
    </citation>
    <scope>NUCLEOTIDE SEQUENCE [LARGE SCALE GENOMIC DNA]</scope>
    <source>
        <strain evidence="3">S2599</strain>
    </source>
</reference>
<evidence type="ECO:0000256" key="1">
    <source>
        <dbReference type="SAM" id="Phobius"/>
    </source>
</evidence>
<feature type="transmembrane region" description="Helical" evidence="1">
    <location>
        <begin position="135"/>
        <end position="153"/>
    </location>
</feature>
<organism evidence="2 3">
    <name type="scientific">Pseudoalteromonas rubra</name>
    <dbReference type="NCBI Taxonomy" id="43658"/>
    <lineage>
        <taxon>Bacteria</taxon>
        <taxon>Pseudomonadati</taxon>
        <taxon>Pseudomonadota</taxon>
        <taxon>Gammaproteobacteria</taxon>
        <taxon>Alteromonadales</taxon>
        <taxon>Pseudoalteromonadaceae</taxon>
        <taxon>Pseudoalteromonas</taxon>
    </lineage>
</organism>
<name>A0A5S3X5J0_9GAMM</name>
<dbReference type="Pfam" id="PF10129">
    <property type="entry name" value="OpgC_C"/>
    <property type="match status" value="1"/>
</dbReference>
<dbReference type="InterPro" id="IPR014550">
    <property type="entry name" value="UCP028704_OpgC"/>
</dbReference>
<proteinExistence type="predicted"/>
<evidence type="ECO:0000313" key="2">
    <source>
        <dbReference type="EMBL" id="TMP39686.1"/>
    </source>
</evidence>
<protein>
    <recommendedName>
        <fullName evidence="4">Acyltransferase</fullName>
    </recommendedName>
</protein>
<dbReference type="PIRSF" id="PIRSF028704">
    <property type="entry name" value="UPC028704"/>
    <property type="match status" value="1"/>
</dbReference>
<feature type="transmembrane region" description="Helical" evidence="1">
    <location>
        <begin position="37"/>
        <end position="57"/>
    </location>
</feature>
<feature type="transmembrane region" description="Helical" evidence="1">
    <location>
        <begin position="77"/>
        <end position="100"/>
    </location>
</feature>
<feature type="transmembrane region" description="Helical" evidence="1">
    <location>
        <begin position="264"/>
        <end position="281"/>
    </location>
</feature>
<feature type="transmembrane region" description="Helical" evidence="1">
    <location>
        <begin position="326"/>
        <end position="346"/>
    </location>
</feature>
<dbReference type="PANTHER" id="PTHR38592:SF3">
    <property type="entry name" value="BLL4819 PROTEIN"/>
    <property type="match status" value="1"/>
</dbReference>
<feature type="transmembrane region" description="Helical" evidence="1">
    <location>
        <begin position="293"/>
        <end position="314"/>
    </location>
</feature>
<gene>
    <name evidence="2" type="ORF">CWB98_03610</name>
</gene>
<accession>A0A5S3X5J0</accession>
<evidence type="ECO:0008006" key="4">
    <source>
        <dbReference type="Google" id="ProtNLM"/>
    </source>
</evidence>
<feature type="transmembrane region" description="Helical" evidence="1">
    <location>
        <begin position="201"/>
        <end position="218"/>
    </location>
</feature>
<feature type="transmembrane region" description="Helical" evidence="1">
    <location>
        <begin position="225"/>
        <end position="244"/>
    </location>
</feature>
<dbReference type="RefSeq" id="WP_138543576.1">
    <property type="nucleotide sequence ID" value="NZ_PNCJ01000005.1"/>
</dbReference>
<keyword evidence="1" id="KW-0472">Membrane</keyword>